<keyword evidence="2" id="KW-1185">Reference proteome</keyword>
<proteinExistence type="predicted"/>
<dbReference type="OrthoDB" id="5382166at2"/>
<accession>A0A1H7HKV3</accession>
<gene>
    <name evidence="1" type="ORF">SAMN05444354_101728</name>
</gene>
<dbReference type="RefSeq" id="WP_075004926.1">
    <property type="nucleotide sequence ID" value="NZ_FOAP01000001.1"/>
</dbReference>
<evidence type="ECO:0000313" key="1">
    <source>
        <dbReference type="EMBL" id="SEK50112.1"/>
    </source>
</evidence>
<reference evidence="2" key="1">
    <citation type="submission" date="2016-10" db="EMBL/GenBank/DDBJ databases">
        <authorList>
            <person name="Varghese N."/>
            <person name="Submissions S."/>
        </authorList>
    </citation>
    <scope>NUCLEOTIDE SEQUENCE [LARGE SCALE GENOMIC DNA]</scope>
    <source>
        <strain evidence="2">DSM 17044</strain>
    </source>
</reference>
<name>A0A1H7HKV3_STIAU</name>
<dbReference type="AlphaFoldDB" id="A0A1H7HKV3"/>
<protein>
    <submittedName>
        <fullName evidence="1">Uncharacterized protein</fullName>
    </submittedName>
</protein>
<dbReference type="Proteomes" id="UP000182719">
    <property type="component" value="Unassembled WGS sequence"/>
</dbReference>
<sequence>MRYPPRLGHLATRPVVVNRLVPTYAQAHQIDEQEAAQRLSRAISGPLWEDLLAATWKALQAKLKRPDEDKLLEKVATTLQERPLRYGKAVETNPAWSAFMMMLDLEIGTAGDAARRVMETEQGRKMLGAGLDEAGRFLATELTKGK</sequence>
<evidence type="ECO:0000313" key="2">
    <source>
        <dbReference type="Proteomes" id="UP000182719"/>
    </source>
</evidence>
<dbReference type="EMBL" id="FOAP01000001">
    <property type="protein sequence ID" value="SEK50112.1"/>
    <property type="molecule type" value="Genomic_DNA"/>
</dbReference>
<organism evidence="1 2">
    <name type="scientific">Stigmatella aurantiaca</name>
    <dbReference type="NCBI Taxonomy" id="41"/>
    <lineage>
        <taxon>Bacteria</taxon>
        <taxon>Pseudomonadati</taxon>
        <taxon>Myxococcota</taxon>
        <taxon>Myxococcia</taxon>
        <taxon>Myxococcales</taxon>
        <taxon>Cystobacterineae</taxon>
        <taxon>Archangiaceae</taxon>
        <taxon>Stigmatella</taxon>
    </lineage>
</organism>